<sequence>MSVNSPAKLQRVERHLIRQRGAGVRSIAASFGFSIGLDSNSSQQPNGTATARYGPPAKRRKTIVEPQPNETIENDEHATPTKASAAVETEKQTERDVQRTATKSRPVVKVRKRFQVDDATASSGTGDDSFVFGQRKEKKKSRTREEAIFAIALEKEAIVEEPAKEASPVKSRPKRRAATNATAKVTDGFLEEAAPVDKKRRDASPVKKARTVRKRGAVQQVETAEVDVHEQAVVAATAPEVTKQTGRARKTAAKPTTSVKNKASEPLRNACMSDEEDVLLQPEMPTEPKGKKRATRKPPTKKNVTTRAKPHEDLEAPEPPKAVKKTSRKRKADVEDDFDASRATKRGRTQATDDSEPTTQVLGPVEQAEGISQRRDPTVQSGKQPKSRRQKAGTNSAVPMTAAIADILGEQSSAATAIDAQPSTRDDTGWTSSRRPQEAKPSQRRPLLETDVNLTMRSNSPEKPGSRSKSQPLPRVADKAVSEGKPSPRRRREDARPSDMDADLKMRSSSSEHTVPHPIPRDADKAVPGNRLKPRRLSGEAKPSRRRPINETSADFVRSKSTEMPETVQRRHPSTSDTEAPPVIAPPPRPPTSKAKTHPTSKQRQITQEENDNPPTAPSASEKTSRNEARRHDRSRQVPTIDTAALEADPPAAPTIARISPNADNRAMTRIALPASRDAHQQNRRGGAVSNGQSLKSGADLASESAVQTIAENLVPAAGEKPKRGRKAVAAIDRDHESEMSGNKVQNFLKNGEEDVDWLFDAPDAMRPEKAAEVKKTAVNGRANTKGRTKMVDIDLDDLISNIASFAQHEREASVSTAAKQPSTAKSRSRRKV</sequence>
<feature type="compositionally biased region" description="Basic and acidic residues" evidence="1">
    <location>
        <begin position="88"/>
        <end position="98"/>
    </location>
</feature>
<dbReference type="GeneID" id="89932213"/>
<accession>A0AAV9NUJ4</accession>
<keyword evidence="3" id="KW-1185">Reference proteome</keyword>
<dbReference type="AlphaFoldDB" id="A0AAV9NUJ4"/>
<dbReference type="EMBL" id="JAVRRT010000028">
    <property type="protein sequence ID" value="KAK5163105.1"/>
    <property type="molecule type" value="Genomic_DNA"/>
</dbReference>
<dbReference type="RefSeq" id="XP_064653653.1">
    <property type="nucleotide sequence ID" value="XM_064808105.1"/>
</dbReference>
<name>A0AAV9NUJ4_9PEZI</name>
<feature type="region of interest" description="Disordered" evidence="1">
    <location>
        <begin position="808"/>
        <end position="833"/>
    </location>
</feature>
<organism evidence="2 3">
    <name type="scientific">Saxophila tyrrhenica</name>
    <dbReference type="NCBI Taxonomy" id="1690608"/>
    <lineage>
        <taxon>Eukaryota</taxon>
        <taxon>Fungi</taxon>
        <taxon>Dikarya</taxon>
        <taxon>Ascomycota</taxon>
        <taxon>Pezizomycotina</taxon>
        <taxon>Dothideomycetes</taxon>
        <taxon>Dothideomycetidae</taxon>
        <taxon>Mycosphaerellales</taxon>
        <taxon>Extremaceae</taxon>
        <taxon>Saxophila</taxon>
    </lineage>
</organism>
<feature type="compositionally biased region" description="Polar residues" evidence="1">
    <location>
        <begin position="814"/>
        <end position="826"/>
    </location>
</feature>
<proteinExistence type="predicted"/>
<feature type="compositionally biased region" description="Basic and acidic residues" evidence="1">
    <location>
        <begin position="491"/>
        <end position="506"/>
    </location>
</feature>
<evidence type="ECO:0000313" key="2">
    <source>
        <dbReference type="EMBL" id="KAK5163105.1"/>
    </source>
</evidence>
<dbReference type="Proteomes" id="UP001337655">
    <property type="component" value="Unassembled WGS sequence"/>
</dbReference>
<feature type="compositionally biased region" description="Polar residues" evidence="1">
    <location>
        <begin position="452"/>
        <end position="471"/>
    </location>
</feature>
<evidence type="ECO:0000313" key="3">
    <source>
        <dbReference type="Proteomes" id="UP001337655"/>
    </source>
</evidence>
<feature type="region of interest" description="Disordered" evidence="1">
    <location>
        <begin position="413"/>
        <end position="743"/>
    </location>
</feature>
<feature type="region of interest" description="Disordered" evidence="1">
    <location>
        <begin position="37"/>
        <end position="105"/>
    </location>
</feature>
<feature type="compositionally biased region" description="Basic and acidic residues" evidence="1">
    <location>
        <begin position="195"/>
        <end position="205"/>
    </location>
</feature>
<feature type="compositionally biased region" description="Polar residues" evidence="1">
    <location>
        <begin position="37"/>
        <end position="49"/>
    </location>
</feature>
<feature type="region of interest" description="Disordered" evidence="1">
    <location>
        <begin position="238"/>
        <end position="398"/>
    </location>
</feature>
<feature type="region of interest" description="Disordered" evidence="1">
    <location>
        <begin position="119"/>
        <end position="143"/>
    </location>
</feature>
<reference evidence="2 3" key="1">
    <citation type="submission" date="2023-08" db="EMBL/GenBank/DDBJ databases">
        <title>Black Yeasts Isolated from many extreme environments.</title>
        <authorList>
            <person name="Coleine C."/>
            <person name="Stajich J.E."/>
            <person name="Selbmann L."/>
        </authorList>
    </citation>
    <scope>NUCLEOTIDE SEQUENCE [LARGE SCALE GENOMIC DNA]</scope>
    <source>
        <strain evidence="2 3">CCFEE 5935</strain>
    </source>
</reference>
<feature type="compositionally biased region" description="Basic residues" evidence="1">
    <location>
        <begin position="290"/>
        <end position="300"/>
    </location>
</feature>
<feature type="compositionally biased region" description="Polar residues" evidence="1">
    <location>
        <begin position="349"/>
        <end position="361"/>
    </location>
</feature>
<feature type="region of interest" description="Disordered" evidence="1">
    <location>
        <begin position="162"/>
        <end position="219"/>
    </location>
</feature>
<feature type="compositionally biased region" description="Basic residues" evidence="1">
    <location>
        <begin position="322"/>
        <end position="331"/>
    </location>
</feature>
<comment type="caution">
    <text evidence="2">The sequence shown here is derived from an EMBL/GenBank/DDBJ whole genome shotgun (WGS) entry which is preliminary data.</text>
</comment>
<protein>
    <submittedName>
        <fullName evidence="2">Uncharacterized protein</fullName>
    </submittedName>
</protein>
<gene>
    <name evidence="2" type="ORF">LTR77_010889</name>
</gene>
<evidence type="ECO:0000256" key="1">
    <source>
        <dbReference type="SAM" id="MobiDB-lite"/>
    </source>
</evidence>
<feature type="compositionally biased region" description="Basic residues" evidence="1">
    <location>
        <begin position="207"/>
        <end position="216"/>
    </location>
</feature>